<evidence type="ECO:0000313" key="16">
    <source>
        <dbReference type="Ensembl" id="ENSXCOP00000016059.1"/>
    </source>
</evidence>
<evidence type="ECO:0000256" key="4">
    <source>
        <dbReference type="ARBA" id="ARBA00022670"/>
    </source>
</evidence>
<dbReference type="GO" id="GO:0005634">
    <property type="term" value="C:nucleus"/>
    <property type="evidence" value="ECO:0007669"/>
    <property type="project" value="TreeGrafter"/>
</dbReference>
<dbReference type="InterPro" id="IPR021905">
    <property type="entry name" value="DUF3517"/>
</dbReference>
<sequence length="2794" mass="319735">VLENCSLSDADGSEGGFQLKKEHALRVLGYISSWSQRQCLCCFKEYKHLEVFNQLVYALINLVITQINSLRNQLCSEKIWADGEKEKLLLCAAKIFQIQFPLYTAYKHNTHPTIEDISAHESNILGSFCDMNDVEVPLHLLRYVCLFCGKHGLSLMKECFELGTPESLPFPIAHAFITIVSNIRIWLHIPAVMQHIIPFRTYVIRSPACRRATQRQTGQTTMHSHIPSLFVNFNKVYLWRYLRSFSFLQLVVGVGLSAAVMIDSSTSPMVEDMLSADDVSCSSSQVSAKSEKNMADFDGEESGCEEELVQINSHAELSSHLQQHLPNLASIYHEHLVQGPAVHKHQYSSHAVTDINLDNVCKKGNTLLWDLVQDEDAIHLSEGLINEAEKLLCSLVCWFTDRQIRMRFIEGCLDNLAHHRSVVVSLRLLPKLFGTFQQFGSSYDTHWITMWAEKELHMMKLFFDNLQHYIQEVREHRHKFALYSHSAEVQVRLQFLTCVFSTLGSPDHFRLSLEQVDILWHCLVEDAECYDDALHWFLNQVRSKDQHAMGMETYKHLFLEKMPQLKPETISMTGLNLFQHLCNLARLATSTLDNASNCELCGMDQLWGIALRAQSADISRAAIQYINSYYINAGKTGLEKEQEFIRKCMESLLMASANLEKDAHSSLTSIERGLLMLKTHLEAFRRRFAYHLRQWQIEGTGISSHLKALSDKQSLPLRIVCQPAGLPDKMTIEMYPSDQVADLRAEVTHWYENLQKEQMNQQAQLQEFGQSSRQQGDFPGGLMGPVRMISSGHELTTDYDEKTLHELGFKDMQMVFVSLGAPRRERKGEGVQLPASCLPPPQKEHIPMLLLLQEPHLTTLFDLLEMLACFKPPSAAASARCEELHLHAENLSRRVWELLMLLPTCPKMLQAFQNISDETSGESLCWKELLRIKSPHKLLYALEIIEALGKPNRRIHRESTGSYSDLYPDSDDSSEDQIENSKNTWSCKFVSSGGLQLLLEIFNSGILEPKDQESWTVWQLDCLACLLKLICQFAVDPADLDLAYHDVFSWSGLAESQRKRAWPGKSRKSTVEHGKGLHIPRLTEVFLSLVQGTNLIQRLINVAYTYDNLAHRVLKAQSDHRSRHEVTHYSMWLLVSWAHCSSTVKSSLADSDHLHDWLKKLTLLVPEPAVRHEACNGLYKLSLSGLEGGESINRSFLLLAASTLLKFLPDAQALKPLRVEDYEEEPLLRTGCKEYFWLLCKLIDNIHVKDASQTTLLDLDALARHLADCIRSREILDQQDGNIEDDGLTGLLRLATSVLKHKPPFKFSREGQEFLRDVYNLLFLLPSLADRAQPKCKSHSARAAAYDLLVEMVKGSVENYRLLHNWVMSQHMQSSHAPYKWDYWPHDDVRAECRFVGLTNLGATCYMASTIQQLYMIPEARQAVFTAKYSEEIKHKTTLLELQKMFTYLMESERKAYNPRPFCKTYTMDKQPLNTGEQKDMTEFFTDLITKIEEMSQELKNTVKTLFGGVITNNVVSLDCDHVSQTAEEFYTVRCQVADMKNIYESLDEVTIKDTLEGDNMYTCSQCGKKVRAEKRACFKKLPRILSFNTMRYTFNMVTMMKEKVNTHFSFPLRLNMTPYTEDFLMGKGERKEGFREEREQSVTESYEYDLIGVTVHTGTADGGHYYSFIRDIVNPHAYKNNKWYLFNDAEVKPFDSAQLASECFGGEMTTKTYDSVTDKFMDFSFEKTHSAYMLFYKRVELEEENGKDFSFDVSPDLLEWIWHDNMQFLQDKNIFEHTYFGFMWQLCSSIPSTLPDPKAVSLMTAKLSTSFVLETFIHSKEKPTMLQWIELLTKQFNNNQAACEWFLDRMADDNWWPMQILIKCPNQIVRQMFQRLCIHVIQRLRPVHAHLYLQPGMEDGSDDMDGPVEDIGSRSCVTRFVKTLLSIMEHGVKPHSKHLTEYFAFLYEFAKMGEEESQFLLSLQAISIMVHFYMGTKGPENPQVEVLSEEEAEEEDEEEDILSLAEEKYRPAALEKMIALIALLVEQSRSERHLTLSQSDMAALTGGKGFPFLFQHIRDGINIRQTCNLIFSLCRYNNRLAEHIVSMLFTSIAKLTPEAANPFFKLLTMLMEFAGGPPGMPSFASYILQRIWEVIEYNPSQCLDWLAVQTPRNKLAHSWVLQNMENWVERFLLAHNYPRVRTCEKPSVITQLINIKVIKTIEAHQMEENSPSEPISCALLSPSAFRVLLENDEDRLLVVFNRGLILMTESFNTLHMMYHEATACHVTGDLVELLSIFLSVLKSTRPYLQRKDVKQALIQWQERIDFAHKLLTLLNSYSPPELRNACLDVLKELVLLSPHDFLHTLVPFLQHNHCTYHHSNIPMSFGPYLPCRENIKLMGAKNNIRPPRPELNMCLLPSLVESSKGKDEVYDRMLLDYFLSYHQFIHLLCRVAINCEKFTDTLVKLSVLIAYEGLPLHLALFPKLWTELCQSQSVLAKTCVKLLCDDPAFSEYIKCILMDERTFLNNNMVYSFLTCFLPKVPLQVLSGPSCSNLISVLVTNLLTEQSNLQPELALHRVELNKTSSLLNADLRSLVLLLSIQPPPSIDAALCPALQELLGRCRLCLQQRSSLELEAKDLKSKAEDEGATPVKRRRVSSDDDREALTPASTSDTETRDSSSLIDPGTEQDPPSPEPTPATSRNMDSALKEEKMEVSSSSSSSFSSSSSSSLLQDAGDGFVQVEEPEVKKLTWSSAHRSVKCLLYLVNRLSNLGKEDANERLRIMKLTNIFSTWRKRQHWEIRGESGRNIKTGPKTR</sequence>
<feature type="region of interest" description="Disordered" evidence="14">
    <location>
        <begin position="959"/>
        <end position="978"/>
    </location>
</feature>
<dbReference type="InterPro" id="IPR018200">
    <property type="entry name" value="USP_CS"/>
</dbReference>
<evidence type="ECO:0000259" key="15">
    <source>
        <dbReference type="PROSITE" id="PS50235"/>
    </source>
</evidence>
<keyword evidence="17" id="KW-1185">Reference proteome</keyword>
<feature type="compositionally biased region" description="Low complexity" evidence="14">
    <location>
        <begin position="2694"/>
        <end position="2708"/>
    </location>
</feature>
<evidence type="ECO:0000256" key="1">
    <source>
        <dbReference type="ARBA" id="ARBA00000707"/>
    </source>
</evidence>
<dbReference type="GO" id="GO:0009966">
    <property type="term" value="P:regulation of signal transduction"/>
    <property type="evidence" value="ECO:0007669"/>
    <property type="project" value="UniProtKB-ARBA"/>
</dbReference>
<evidence type="ECO:0000256" key="14">
    <source>
        <dbReference type="SAM" id="MobiDB-lite"/>
    </source>
</evidence>
<dbReference type="GO" id="GO:0005829">
    <property type="term" value="C:cytosol"/>
    <property type="evidence" value="ECO:0007669"/>
    <property type="project" value="TreeGrafter"/>
</dbReference>
<dbReference type="EC" id="3.4.19.12" evidence="3"/>
<dbReference type="GO" id="GO:0004843">
    <property type="term" value="F:cysteine-type deubiquitinase activity"/>
    <property type="evidence" value="ECO:0007669"/>
    <property type="project" value="UniProtKB-EC"/>
</dbReference>
<evidence type="ECO:0000256" key="7">
    <source>
        <dbReference type="ARBA" id="ARBA00022807"/>
    </source>
</evidence>
<feature type="compositionally biased region" description="Acidic residues" evidence="14">
    <location>
        <begin position="968"/>
        <end position="978"/>
    </location>
</feature>
<dbReference type="FunFam" id="3.90.70.10:FF:000014">
    <property type="entry name" value="Ubiquitin carboxyl-terminal hydrolase 34"/>
    <property type="match status" value="1"/>
</dbReference>
<evidence type="ECO:0000256" key="6">
    <source>
        <dbReference type="ARBA" id="ARBA00022801"/>
    </source>
</evidence>
<dbReference type="PROSITE" id="PS00973">
    <property type="entry name" value="USP_2"/>
    <property type="match status" value="1"/>
</dbReference>
<evidence type="ECO:0000256" key="5">
    <source>
        <dbReference type="ARBA" id="ARBA00022786"/>
    </source>
</evidence>
<comment type="function">
    <text evidence="8">Ubiquitin hydrolase that can remove conjugated ubiquitin from AXIN1 and AXIN2, thereby acting as a regulator of Wnt signaling pathway. Acts as an activator of the Wnt signaling pathway downstream of the beta-catenin destruction complex by deubiquitinating and stabilizing AXIN1 and AXIN2, leading to promote nuclear accumulation of AXIN1 and AXIN2 and positively regulate beta-catenin (CTNBB1)-mediated transcription. Recognizes and hydrolyzes the peptide bond at the C-terminal Gly of ubiquitin. Involved in the processing of poly-ubiquitin precursors as well as that of ubiquitinated proteins.</text>
</comment>
<evidence type="ECO:0000256" key="9">
    <source>
        <dbReference type="ARBA" id="ARBA00064116"/>
    </source>
</evidence>
<dbReference type="SUPFAM" id="SSF54001">
    <property type="entry name" value="Cysteine proteinases"/>
    <property type="match status" value="1"/>
</dbReference>
<feature type="domain" description="USP" evidence="15">
    <location>
        <begin position="1396"/>
        <end position="1740"/>
    </location>
</feature>
<dbReference type="SUPFAM" id="SSF48371">
    <property type="entry name" value="ARM repeat"/>
    <property type="match status" value="1"/>
</dbReference>
<organism evidence="16 17">
    <name type="scientific">Xiphophorus couchianus</name>
    <name type="common">Monterrey platyfish</name>
    <dbReference type="NCBI Taxonomy" id="32473"/>
    <lineage>
        <taxon>Eukaryota</taxon>
        <taxon>Metazoa</taxon>
        <taxon>Chordata</taxon>
        <taxon>Craniata</taxon>
        <taxon>Vertebrata</taxon>
        <taxon>Euteleostomi</taxon>
        <taxon>Actinopterygii</taxon>
        <taxon>Neopterygii</taxon>
        <taxon>Teleostei</taxon>
        <taxon>Neoteleostei</taxon>
        <taxon>Acanthomorphata</taxon>
        <taxon>Ovalentaria</taxon>
        <taxon>Atherinomorphae</taxon>
        <taxon>Cyprinodontiformes</taxon>
        <taxon>Poeciliidae</taxon>
        <taxon>Poeciliinae</taxon>
        <taxon>Xiphophorus</taxon>
    </lineage>
</organism>
<name>A0A3B5M8G0_9TELE</name>
<dbReference type="PROSITE" id="PS00972">
    <property type="entry name" value="USP_1"/>
    <property type="match status" value="1"/>
</dbReference>
<dbReference type="PROSITE" id="PS50235">
    <property type="entry name" value="USP_3"/>
    <property type="match status" value="1"/>
</dbReference>
<dbReference type="Pfam" id="PF00443">
    <property type="entry name" value="UCH"/>
    <property type="match status" value="1"/>
</dbReference>
<evidence type="ECO:0000256" key="12">
    <source>
        <dbReference type="ARBA" id="ARBA00078965"/>
    </source>
</evidence>
<dbReference type="Ensembl" id="ENSXCOT00000016262.1">
    <property type="protein sequence ID" value="ENSXCOP00000016059.1"/>
    <property type="gene ID" value="ENSXCOG00000011941.1"/>
</dbReference>
<feature type="region of interest" description="Disordered" evidence="14">
    <location>
        <begin position="2617"/>
        <end position="2711"/>
    </location>
</feature>
<gene>
    <name evidence="16" type="primary">USP34</name>
</gene>
<dbReference type="GO" id="GO:0006508">
    <property type="term" value="P:proteolysis"/>
    <property type="evidence" value="ECO:0007669"/>
    <property type="project" value="UniProtKB-KW"/>
</dbReference>
<keyword evidence="5" id="KW-0833">Ubl conjugation pathway</keyword>
<dbReference type="Gene3D" id="3.90.70.10">
    <property type="entry name" value="Cysteine proteinases"/>
    <property type="match status" value="1"/>
</dbReference>
<evidence type="ECO:0000256" key="13">
    <source>
        <dbReference type="ARBA" id="ARBA00082193"/>
    </source>
</evidence>
<evidence type="ECO:0000256" key="8">
    <source>
        <dbReference type="ARBA" id="ARBA00053751"/>
    </source>
</evidence>
<dbReference type="CDD" id="cd02659">
    <property type="entry name" value="peptidase_C19C"/>
    <property type="match status" value="1"/>
</dbReference>
<evidence type="ECO:0000256" key="2">
    <source>
        <dbReference type="ARBA" id="ARBA00009085"/>
    </source>
</evidence>
<proteinExistence type="inferred from homology"/>
<dbReference type="GeneTree" id="ENSGT00940000158659"/>
<dbReference type="InterPro" id="IPR038765">
    <property type="entry name" value="Papain-like_cys_pep_sf"/>
</dbReference>
<reference evidence="16" key="2">
    <citation type="submission" date="2025-09" db="UniProtKB">
        <authorList>
            <consortium name="Ensembl"/>
        </authorList>
    </citation>
    <scope>IDENTIFICATION</scope>
</reference>
<dbReference type="Pfam" id="PF12030">
    <property type="entry name" value="DUF3517"/>
    <property type="match status" value="1"/>
</dbReference>
<dbReference type="Proteomes" id="UP000261380">
    <property type="component" value="Unplaced"/>
</dbReference>
<dbReference type="GO" id="GO:0016579">
    <property type="term" value="P:protein deubiquitination"/>
    <property type="evidence" value="ECO:0007669"/>
    <property type="project" value="InterPro"/>
</dbReference>
<accession>A0A3B5M8G0</accession>
<dbReference type="InterPro" id="IPR016024">
    <property type="entry name" value="ARM-type_fold"/>
</dbReference>
<comment type="catalytic activity">
    <reaction evidence="1">
        <text>Thiol-dependent hydrolysis of ester, thioester, amide, peptide and isopeptide bonds formed by the C-terminal Gly of ubiquitin (a 76-residue protein attached to proteins as an intracellular targeting signal).</text>
        <dbReference type="EC" id="3.4.19.12"/>
    </reaction>
</comment>
<dbReference type="InterPro" id="IPR001394">
    <property type="entry name" value="Peptidase_C19_UCH"/>
</dbReference>
<evidence type="ECO:0000256" key="10">
    <source>
        <dbReference type="ARBA" id="ARBA00071646"/>
    </source>
</evidence>
<protein>
    <recommendedName>
        <fullName evidence="10">Ubiquitin carboxyl-terminal hydrolase 34</fullName>
        <ecNumber evidence="3">3.4.19.12</ecNumber>
    </recommendedName>
    <alternativeName>
        <fullName evidence="13">Deubiquitinating enzyme 34</fullName>
    </alternativeName>
    <alternativeName>
        <fullName evidence="11">Ubiquitin thioesterase 34</fullName>
    </alternativeName>
    <alternativeName>
        <fullName evidence="12">Ubiquitin-specific-processing protease 34</fullName>
    </alternativeName>
</protein>
<keyword evidence="6" id="KW-0378">Hydrolase</keyword>
<reference evidence="16" key="1">
    <citation type="submission" date="2025-08" db="UniProtKB">
        <authorList>
            <consortium name="Ensembl"/>
        </authorList>
    </citation>
    <scope>IDENTIFICATION</scope>
</reference>
<dbReference type="PANTHER" id="PTHR24006">
    <property type="entry name" value="UBIQUITIN CARBOXYL-TERMINAL HYDROLASE"/>
    <property type="match status" value="1"/>
</dbReference>
<dbReference type="PANTHER" id="PTHR24006:SF827">
    <property type="entry name" value="UBIQUITIN CARBOXYL-TERMINAL HYDROLASE 34"/>
    <property type="match status" value="1"/>
</dbReference>
<evidence type="ECO:0000256" key="3">
    <source>
        <dbReference type="ARBA" id="ARBA00012759"/>
    </source>
</evidence>
<dbReference type="InterPro" id="IPR028889">
    <property type="entry name" value="USP"/>
</dbReference>
<evidence type="ECO:0000256" key="11">
    <source>
        <dbReference type="ARBA" id="ARBA00075200"/>
    </source>
</evidence>
<keyword evidence="4" id="KW-0645">Protease</keyword>
<comment type="similarity">
    <text evidence="2">Belongs to the peptidase C19 family.</text>
</comment>
<keyword evidence="7" id="KW-0788">Thiol protease</keyword>
<comment type="subunit">
    <text evidence="9">Interacts with AXIN1 and AXIN2.</text>
</comment>
<evidence type="ECO:0000313" key="17">
    <source>
        <dbReference type="Proteomes" id="UP000261380"/>
    </source>
</evidence>
<dbReference type="InterPro" id="IPR050164">
    <property type="entry name" value="Peptidase_C19"/>
</dbReference>